<evidence type="ECO:0000313" key="3">
    <source>
        <dbReference type="Proteomes" id="UP000008037"/>
    </source>
</evidence>
<reference evidence="2 3" key="1">
    <citation type="journal article" date="2012" name="Environ. Microbiol.">
        <title>The genome of the ammonia-oxidizing Candidatus Nitrososphaera gargensis: insights into metabolic versatility and environmental adaptations.</title>
        <authorList>
            <person name="Spang A."/>
            <person name="Poehlein A."/>
            <person name="Offre P."/>
            <person name="Zumbragel S."/>
            <person name="Haider S."/>
            <person name="Rychlik N."/>
            <person name="Nowka B."/>
            <person name="Schmeisser C."/>
            <person name="Lebedeva E.V."/>
            <person name="Rattei T."/>
            <person name="Bohm C."/>
            <person name="Schmid M."/>
            <person name="Galushko A."/>
            <person name="Hatzenpichler R."/>
            <person name="Weinmaier T."/>
            <person name="Daniel R."/>
            <person name="Schleper C."/>
            <person name="Spieck E."/>
            <person name="Streit W."/>
            <person name="Wagner M."/>
        </authorList>
    </citation>
    <scope>NUCLEOTIDE SEQUENCE [LARGE SCALE GENOMIC DNA]</scope>
    <source>
        <strain evidence="3">Ga9.2</strain>
    </source>
</reference>
<evidence type="ECO:0000256" key="1">
    <source>
        <dbReference type="SAM" id="Coils"/>
    </source>
</evidence>
<feature type="coiled-coil region" evidence="1">
    <location>
        <begin position="8"/>
        <end position="35"/>
    </location>
</feature>
<dbReference type="KEGG" id="nga:Ngar_c19020"/>
<evidence type="ECO:0000313" key="2">
    <source>
        <dbReference type="EMBL" id="AFU58834.1"/>
    </source>
</evidence>
<keyword evidence="1" id="KW-0175">Coiled coil</keyword>
<protein>
    <submittedName>
        <fullName evidence="2">Uncharacterized protein</fullName>
    </submittedName>
</protein>
<dbReference type="STRING" id="1237085.Ngar_c19020"/>
<keyword evidence="3" id="KW-1185">Reference proteome</keyword>
<proteinExistence type="predicted"/>
<organism evidence="2 3">
    <name type="scientific">Nitrososphaera gargensis (strain Ga9.2)</name>
    <dbReference type="NCBI Taxonomy" id="1237085"/>
    <lineage>
        <taxon>Archaea</taxon>
        <taxon>Nitrososphaerota</taxon>
        <taxon>Nitrososphaeria</taxon>
        <taxon>Nitrososphaerales</taxon>
        <taxon>Nitrososphaeraceae</taxon>
        <taxon>Nitrososphaera</taxon>
    </lineage>
</organism>
<dbReference type="EMBL" id="CP002408">
    <property type="protein sequence ID" value="AFU58834.1"/>
    <property type="molecule type" value="Genomic_DNA"/>
</dbReference>
<dbReference type="HOGENOM" id="CLU_2420145_0_0_2"/>
<accession>K0IN65</accession>
<dbReference type="InParanoid" id="K0IN65"/>
<name>K0IN65_NITGG</name>
<dbReference type="GeneID" id="13795765"/>
<sequence length="91" mass="10170">MGSSLLSSDNYERFLHNVQEQIDNADKEMKKNAEKTLRLIADNYHKLVSERLAIELGLIDDALATGNDAAARHHRVLADVYRSMLDGCQAA</sequence>
<dbReference type="AlphaFoldDB" id="K0IN65"/>
<dbReference type="Proteomes" id="UP000008037">
    <property type="component" value="Chromosome"/>
</dbReference>
<gene>
    <name evidence="2" type="ordered locus">Ngar_c19020</name>
</gene>
<dbReference type="BioCyc" id="CNIT1237085:G1324-1900-MONOMER"/>
<dbReference type="RefSeq" id="WP_015019371.1">
    <property type="nucleotide sequence ID" value="NC_018719.1"/>
</dbReference>